<keyword evidence="5 10" id="KW-0552">Olfaction</keyword>
<evidence type="ECO:0000256" key="8">
    <source>
        <dbReference type="ARBA" id="ARBA00023170"/>
    </source>
</evidence>
<keyword evidence="2" id="KW-1003">Cell membrane</keyword>
<dbReference type="Pfam" id="PF02949">
    <property type="entry name" value="7tm_6"/>
    <property type="match status" value="1"/>
</dbReference>
<dbReference type="PANTHER" id="PTHR21137:SF35">
    <property type="entry name" value="ODORANT RECEPTOR 19A-RELATED"/>
    <property type="match status" value="1"/>
</dbReference>
<feature type="transmembrane region" description="Helical" evidence="10">
    <location>
        <begin position="74"/>
        <end position="93"/>
    </location>
</feature>
<feature type="transmembrane region" description="Helical" evidence="10">
    <location>
        <begin position="277"/>
        <end position="300"/>
    </location>
</feature>
<feature type="transmembrane region" description="Helical" evidence="10">
    <location>
        <begin position="306"/>
        <end position="325"/>
    </location>
</feature>
<dbReference type="GO" id="GO:0004984">
    <property type="term" value="F:olfactory receptor activity"/>
    <property type="evidence" value="ECO:0007669"/>
    <property type="project" value="InterPro"/>
</dbReference>
<evidence type="ECO:0000256" key="3">
    <source>
        <dbReference type="ARBA" id="ARBA00022606"/>
    </source>
</evidence>
<evidence type="ECO:0000256" key="4">
    <source>
        <dbReference type="ARBA" id="ARBA00022692"/>
    </source>
</evidence>
<keyword evidence="12" id="KW-1185">Reference proteome</keyword>
<evidence type="ECO:0000256" key="10">
    <source>
        <dbReference type="RuleBase" id="RU351113"/>
    </source>
</evidence>
<evidence type="ECO:0000256" key="2">
    <source>
        <dbReference type="ARBA" id="ARBA00022475"/>
    </source>
</evidence>
<keyword evidence="9 10" id="KW-0807">Transducer</keyword>
<dbReference type="PANTHER" id="PTHR21137">
    <property type="entry name" value="ODORANT RECEPTOR"/>
    <property type="match status" value="1"/>
</dbReference>
<feature type="transmembrane region" description="Helical" evidence="10">
    <location>
        <begin position="36"/>
        <end position="54"/>
    </location>
</feature>
<sequence>MLDSNEVFNNKYFILNKRLLMVNFIWPYQTKHMKKFVNTFIIVAIHTMMIPQIIRSVFEWQLEERNVEILVENFAGFLYFLGTLSKYYTTIYLEKKLLQLYQQITYDWKGLQDDNEQAVLLRSWDIGRTLTIFYMGYMFTACISFVTLPSAVPLMLDLILPLNESRGVNLCYYAEYFIDQQKYFIYLLLHTFICVSFTILIVTAVDSTFVSIVYHAVGLFDILEYRMRNVLRFVEDDYQNNKFLSKEELHKYVVDSVKMHKKTIEFSEIVQRIYNDCFFFVTVLVLVCLSVGTIDLVMNLNNPINLIRVGFVWLGIIMYTFFISWPGQKLINCSHELFNTVYACGWYGCPTKTKYLIKFMMMRCTVPCRLTAGPLLTMDLVTSDFENSIVLFYGSSIVQLEYSVDRCIPNLFLYDVYIN</sequence>
<evidence type="ECO:0000313" key="11">
    <source>
        <dbReference type="EnsemblMetazoa" id="XP_031781934"/>
    </source>
</evidence>
<dbReference type="SMR" id="A0A7M7Q4Y0"/>
<evidence type="ECO:0000256" key="5">
    <source>
        <dbReference type="ARBA" id="ARBA00022725"/>
    </source>
</evidence>
<keyword evidence="4 10" id="KW-0812">Transmembrane</keyword>
<comment type="subcellular location">
    <subcellularLocation>
        <location evidence="1 10">Cell membrane</location>
        <topology evidence="1 10">Multi-pass membrane protein</topology>
    </subcellularLocation>
</comment>
<dbReference type="Proteomes" id="UP000002358">
    <property type="component" value="Chromosome 3"/>
</dbReference>
<evidence type="ECO:0000256" key="1">
    <source>
        <dbReference type="ARBA" id="ARBA00004651"/>
    </source>
</evidence>
<name>A0A7M7Q4Y0_NASVI</name>
<keyword evidence="3 10" id="KW-0716">Sensory transduction</keyword>
<proteinExistence type="inferred from homology"/>
<evidence type="ECO:0000256" key="6">
    <source>
        <dbReference type="ARBA" id="ARBA00022989"/>
    </source>
</evidence>
<comment type="caution">
    <text evidence="10">Lacks conserved residue(s) required for the propagation of feature annotation.</text>
</comment>
<dbReference type="GO" id="GO:0007165">
    <property type="term" value="P:signal transduction"/>
    <property type="evidence" value="ECO:0007669"/>
    <property type="project" value="UniProtKB-KW"/>
</dbReference>
<dbReference type="GO" id="GO:0005549">
    <property type="term" value="F:odorant binding"/>
    <property type="evidence" value="ECO:0007669"/>
    <property type="project" value="InterPro"/>
</dbReference>
<evidence type="ECO:0000313" key="12">
    <source>
        <dbReference type="Proteomes" id="UP000002358"/>
    </source>
</evidence>
<dbReference type="GeneID" id="100328560"/>
<keyword evidence="6 10" id="KW-1133">Transmembrane helix</keyword>
<dbReference type="OrthoDB" id="7700178at2759"/>
<keyword evidence="7 10" id="KW-0472">Membrane</keyword>
<dbReference type="EnsemblMetazoa" id="XM_031926074">
    <property type="protein sequence ID" value="XP_031781934"/>
    <property type="gene ID" value="GeneID_100328560"/>
</dbReference>
<evidence type="ECO:0000256" key="7">
    <source>
        <dbReference type="ARBA" id="ARBA00023136"/>
    </source>
</evidence>
<comment type="similarity">
    <text evidence="10">Belongs to the insect chemoreceptor superfamily. Heteromeric odorant receptor channel (TC 1.A.69) family.</text>
</comment>
<dbReference type="CTD" id="100328560"/>
<dbReference type="InParanoid" id="A0A7M7Q4Y0"/>
<feature type="transmembrane region" description="Helical" evidence="10">
    <location>
        <begin position="183"/>
        <end position="205"/>
    </location>
</feature>
<reference evidence="11" key="1">
    <citation type="submission" date="2021-01" db="UniProtKB">
        <authorList>
            <consortium name="EnsemblMetazoa"/>
        </authorList>
    </citation>
    <scope>IDENTIFICATION</scope>
</reference>
<dbReference type="AlphaFoldDB" id="A0A7M7Q4Y0"/>
<feature type="transmembrane region" description="Helical" evidence="10">
    <location>
        <begin position="132"/>
        <end position="156"/>
    </location>
</feature>
<dbReference type="RefSeq" id="XP_031781934.1">
    <property type="nucleotide sequence ID" value="XM_031926074.2"/>
</dbReference>
<dbReference type="GO" id="GO:0005886">
    <property type="term" value="C:plasma membrane"/>
    <property type="evidence" value="ECO:0007669"/>
    <property type="project" value="UniProtKB-SubCell"/>
</dbReference>
<dbReference type="InterPro" id="IPR004117">
    <property type="entry name" value="7tm6_olfct_rcpt"/>
</dbReference>
<organism evidence="11 12">
    <name type="scientific">Nasonia vitripennis</name>
    <name type="common">Parasitic wasp</name>
    <dbReference type="NCBI Taxonomy" id="7425"/>
    <lineage>
        <taxon>Eukaryota</taxon>
        <taxon>Metazoa</taxon>
        <taxon>Ecdysozoa</taxon>
        <taxon>Arthropoda</taxon>
        <taxon>Hexapoda</taxon>
        <taxon>Insecta</taxon>
        <taxon>Pterygota</taxon>
        <taxon>Neoptera</taxon>
        <taxon>Endopterygota</taxon>
        <taxon>Hymenoptera</taxon>
        <taxon>Apocrita</taxon>
        <taxon>Proctotrupomorpha</taxon>
        <taxon>Chalcidoidea</taxon>
        <taxon>Pteromalidae</taxon>
        <taxon>Pteromalinae</taxon>
        <taxon>Nasonia</taxon>
    </lineage>
</organism>
<evidence type="ECO:0000256" key="9">
    <source>
        <dbReference type="ARBA" id="ARBA00023224"/>
    </source>
</evidence>
<protein>
    <recommendedName>
        <fullName evidence="10">Odorant receptor</fullName>
    </recommendedName>
</protein>
<keyword evidence="8 10" id="KW-0675">Receptor</keyword>
<accession>A0A7M7Q4Y0</accession>